<dbReference type="EMBL" id="CM031813">
    <property type="protein sequence ID" value="KAG6655825.1"/>
    <property type="molecule type" value="Genomic_DNA"/>
</dbReference>
<evidence type="ECO:0000313" key="1">
    <source>
        <dbReference type="EMBL" id="KAG6655825.1"/>
    </source>
</evidence>
<gene>
    <name evidence="1" type="ORF">CIPAW_05G244000</name>
    <name evidence="2" type="ORF">I3842_05G236300</name>
</gene>
<dbReference type="EMBL" id="CM031829">
    <property type="protein sequence ID" value="KAG6715147.1"/>
    <property type="molecule type" value="Genomic_DNA"/>
</dbReference>
<proteinExistence type="predicted"/>
<dbReference type="Proteomes" id="UP000811246">
    <property type="component" value="Chromosome 5"/>
</dbReference>
<organism evidence="1 3">
    <name type="scientific">Carya illinoinensis</name>
    <name type="common">Pecan</name>
    <dbReference type="NCBI Taxonomy" id="32201"/>
    <lineage>
        <taxon>Eukaryota</taxon>
        <taxon>Viridiplantae</taxon>
        <taxon>Streptophyta</taxon>
        <taxon>Embryophyta</taxon>
        <taxon>Tracheophyta</taxon>
        <taxon>Spermatophyta</taxon>
        <taxon>Magnoliopsida</taxon>
        <taxon>eudicotyledons</taxon>
        <taxon>Gunneridae</taxon>
        <taxon>Pentapetalae</taxon>
        <taxon>rosids</taxon>
        <taxon>fabids</taxon>
        <taxon>Fagales</taxon>
        <taxon>Juglandaceae</taxon>
        <taxon>Carya</taxon>
    </lineage>
</organism>
<comment type="caution">
    <text evidence="1">The sequence shown here is derived from an EMBL/GenBank/DDBJ whole genome shotgun (WGS) entry which is preliminary data.</text>
</comment>
<evidence type="ECO:0000313" key="3">
    <source>
        <dbReference type="Proteomes" id="UP000811609"/>
    </source>
</evidence>
<reference evidence="2" key="2">
    <citation type="submission" date="2021-01" db="EMBL/GenBank/DDBJ databases">
        <authorList>
            <person name="Lovell J.T."/>
            <person name="Bentley N."/>
            <person name="Bhattarai G."/>
            <person name="Jenkins J.W."/>
            <person name="Sreedasyam A."/>
            <person name="Alarcon Y."/>
            <person name="Bock C."/>
            <person name="Boston L."/>
            <person name="Carlson J."/>
            <person name="Cervantes K."/>
            <person name="Clermont K."/>
            <person name="Krom N."/>
            <person name="Kubenka K."/>
            <person name="Mamidi S."/>
            <person name="Mattison C."/>
            <person name="Monteros M."/>
            <person name="Pisani C."/>
            <person name="Plott C."/>
            <person name="Rajasekar S."/>
            <person name="Rhein H.S."/>
            <person name="Rohla C."/>
            <person name="Song M."/>
            <person name="Hilaire R.S."/>
            <person name="Shu S."/>
            <person name="Wells L."/>
            <person name="Wang X."/>
            <person name="Webber J."/>
            <person name="Heerema R.J."/>
            <person name="Klein P."/>
            <person name="Conner P."/>
            <person name="Grauke L."/>
            <person name="Grimwood J."/>
            <person name="Schmutz J."/>
            <person name="Randall J.J."/>
        </authorList>
    </citation>
    <scope>NUCLEOTIDE SEQUENCE</scope>
    <source>
        <tissue evidence="2">Leaf</tissue>
    </source>
</reference>
<accession>A0A8T1QN28</accession>
<dbReference type="AlphaFoldDB" id="A0A8T1QN28"/>
<keyword evidence="3" id="KW-1185">Reference proteome</keyword>
<protein>
    <submittedName>
        <fullName evidence="1">Uncharacterized protein</fullName>
    </submittedName>
</protein>
<reference evidence="1" key="1">
    <citation type="submission" date="2020-12" db="EMBL/GenBank/DDBJ databases">
        <title>WGS assembly of Carya illinoinensis cv. Pawnee.</title>
        <authorList>
            <person name="Platts A."/>
            <person name="Shu S."/>
            <person name="Wright S."/>
            <person name="Barry K."/>
            <person name="Edger P."/>
            <person name="Pires J.C."/>
            <person name="Schmutz J."/>
        </authorList>
    </citation>
    <scope>NUCLEOTIDE SEQUENCE</scope>
    <source>
        <tissue evidence="1">Leaf</tissue>
    </source>
</reference>
<name>A0A8T1QN28_CARIL</name>
<evidence type="ECO:0000313" key="2">
    <source>
        <dbReference type="EMBL" id="KAG6715147.1"/>
    </source>
</evidence>
<sequence length="53" mass="6137">MFPFYSSLLPPSVCLCKWSLQEDHTRVSTLLLQRQQFPHSILNSLSHLGVIMH</sequence>
<dbReference type="Proteomes" id="UP000811609">
    <property type="component" value="Chromosome 5"/>
</dbReference>